<keyword evidence="12" id="KW-1185">Reference proteome</keyword>
<feature type="domain" description="ABC transporter" evidence="9">
    <location>
        <begin position="488"/>
        <end position="704"/>
    </location>
</feature>
<accession>A0ABN3HC00</accession>
<feature type="domain" description="ABC transmembrane type-1" evidence="10">
    <location>
        <begin position="99"/>
        <end position="381"/>
    </location>
</feature>
<evidence type="ECO:0000256" key="3">
    <source>
        <dbReference type="ARBA" id="ARBA00022741"/>
    </source>
</evidence>
<keyword evidence="4" id="KW-0067">ATP-binding</keyword>
<feature type="transmembrane region" description="Helical" evidence="8">
    <location>
        <begin position="99"/>
        <end position="122"/>
    </location>
</feature>
<dbReference type="PANTHER" id="PTHR24221:SF653">
    <property type="entry name" value="TRANSPORT ATP-BINDING PROTEIN CYDC"/>
    <property type="match status" value="1"/>
</dbReference>
<dbReference type="Gene3D" id="1.20.1560.10">
    <property type="entry name" value="ABC transporter type 1, transmembrane domain"/>
    <property type="match status" value="1"/>
</dbReference>
<keyword evidence="6 8" id="KW-0472">Membrane</keyword>
<dbReference type="InterPro" id="IPR011527">
    <property type="entry name" value="ABC1_TM_dom"/>
</dbReference>
<dbReference type="EMBL" id="BAAARV010000075">
    <property type="protein sequence ID" value="GAA2374455.1"/>
    <property type="molecule type" value="Genomic_DNA"/>
</dbReference>
<dbReference type="InterPro" id="IPR003439">
    <property type="entry name" value="ABC_transporter-like_ATP-bd"/>
</dbReference>
<gene>
    <name evidence="11" type="ORF">GCM10010170_077490</name>
</gene>
<feature type="region of interest" description="Disordered" evidence="7">
    <location>
        <begin position="425"/>
        <end position="483"/>
    </location>
</feature>
<dbReference type="InterPro" id="IPR036640">
    <property type="entry name" value="ABC1_TM_sf"/>
</dbReference>
<feature type="transmembrane region" description="Helical" evidence="8">
    <location>
        <begin position="316"/>
        <end position="343"/>
    </location>
</feature>
<evidence type="ECO:0000259" key="9">
    <source>
        <dbReference type="PROSITE" id="PS50893"/>
    </source>
</evidence>
<evidence type="ECO:0000313" key="11">
    <source>
        <dbReference type="EMBL" id="GAA2374455.1"/>
    </source>
</evidence>
<feature type="transmembrane region" description="Helical" evidence="8">
    <location>
        <begin position="212"/>
        <end position="234"/>
    </location>
</feature>
<feature type="transmembrane region" description="Helical" evidence="8">
    <location>
        <begin position="355"/>
        <end position="376"/>
    </location>
</feature>
<feature type="region of interest" description="Disordered" evidence="7">
    <location>
        <begin position="1"/>
        <end position="79"/>
    </location>
</feature>
<dbReference type="PANTHER" id="PTHR24221">
    <property type="entry name" value="ATP-BINDING CASSETTE SUB-FAMILY B"/>
    <property type="match status" value="1"/>
</dbReference>
<dbReference type="SUPFAM" id="SSF52540">
    <property type="entry name" value="P-loop containing nucleoside triphosphate hydrolases"/>
    <property type="match status" value="1"/>
</dbReference>
<feature type="transmembrane region" description="Helical" evidence="8">
    <location>
        <begin position="134"/>
        <end position="151"/>
    </location>
</feature>
<feature type="transmembrane region" description="Helical" evidence="8">
    <location>
        <begin position="240"/>
        <end position="260"/>
    </location>
</feature>
<organism evidence="11 12">
    <name type="scientific">Dactylosporangium salmoneum</name>
    <dbReference type="NCBI Taxonomy" id="53361"/>
    <lineage>
        <taxon>Bacteria</taxon>
        <taxon>Bacillati</taxon>
        <taxon>Actinomycetota</taxon>
        <taxon>Actinomycetes</taxon>
        <taxon>Micromonosporales</taxon>
        <taxon>Micromonosporaceae</taxon>
        <taxon>Dactylosporangium</taxon>
    </lineage>
</organism>
<dbReference type="Gene3D" id="3.40.50.300">
    <property type="entry name" value="P-loop containing nucleotide triphosphate hydrolases"/>
    <property type="match status" value="1"/>
</dbReference>
<name>A0ABN3HC00_9ACTN</name>
<evidence type="ECO:0000256" key="6">
    <source>
        <dbReference type="ARBA" id="ARBA00023136"/>
    </source>
</evidence>
<dbReference type="Proteomes" id="UP001501444">
    <property type="component" value="Unassembled WGS sequence"/>
</dbReference>
<keyword evidence="5 8" id="KW-1133">Transmembrane helix</keyword>
<dbReference type="SUPFAM" id="SSF90123">
    <property type="entry name" value="ABC transporter transmembrane region"/>
    <property type="match status" value="1"/>
</dbReference>
<reference evidence="11 12" key="1">
    <citation type="journal article" date="2019" name="Int. J. Syst. Evol. Microbiol.">
        <title>The Global Catalogue of Microorganisms (GCM) 10K type strain sequencing project: providing services to taxonomists for standard genome sequencing and annotation.</title>
        <authorList>
            <consortium name="The Broad Institute Genomics Platform"/>
            <consortium name="The Broad Institute Genome Sequencing Center for Infectious Disease"/>
            <person name="Wu L."/>
            <person name="Ma J."/>
        </authorList>
    </citation>
    <scope>NUCLEOTIDE SEQUENCE [LARGE SCALE GENOMIC DNA]</scope>
    <source>
        <strain evidence="11 12">JCM 3272</strain>
    </source>
</reference>
<keyword evidence="2 8" id="KW-0812">Transmembrane</keyword>
<feature type="compositionally biased region" description="Low complexity" evidence="7">
    <location>
        <begin position="19"/>
        <end position="33"/>
    </location>
</feature>
<evidence type="ECO:0000256" key="8">
    <source>
        <dbReference type="SAM" id="Phobius"/>
    </source>
</evidence>
<dbReference type="SMART" id="SM00382">
    <property type="entry name" value="AAA"/>
    <property type="match status" value="1"/>
</dbReference>
<feature type="compositionally biased region" description="Basic and acidic residues" evidence="7">
    <location>
        <begin position="64"/>
        <end position="75"/>
    </location>
</feature>
<evidence type="ECO:0000256" key="5">
    <source>
        <dbReference type="ARBA" id="ARBA00022989"/>
    </source>
</evidence>
<evidence type="ECO:0000313" key="12">
    <source>
        <dbReference type="Proteomes" id="UP001501444"/>
    </source>
</evidence>
<evidence type="ECO:0000259" key="10">
    <source>
        <dbReference type="PROSITE" id="PS50929"/>
    </source>
</evidence>
<dbReference type="InterPro" id="IPR017871">
    <property type="entry name" value="ABC_transporter-like_CS"/>
</dbReference>
<evidence type="ECO:0000256" key="1">
    <source>
        <dbReference type="ARBA" id="ARBA00004651"/>
    </source>
</evidence>
<dbReference type="InterPro" id="IPR039421">
    <property type="entry name" value="Type_1_exporter"/>
</dbReference>
<dbReference type="PROSITE" id="PS50929">
    <property type="entry name" value="ABC_TM1F"/>
    <property type="match status" value="1"/>
</dbReference>
<dbReference type="InterPro" id="IPR003593">
    <property type="entry name" value="AAA+_ATPase"/>
</dbReference>
<dbReference type="Pfam" id="PF00005">
    <property type="entry name" value="ABC_tran"/>
    <property type="match status" value="1"/>
</dbReference>
<sequence>MTDLLRGRPSRPAHPAVNAATGDAARSGAAASGLPHGDAPMARYSRANRPAEAERGGVAAGDGSRGDGPEAAERRAGRRRRGWAEAAGLVRPAAGRLGVALVAGIAAAGAAVGLMATSAWLISRAAQHPPVLHLMVAIVAVRAFGIGRGVLRYAERLAGHDAALRMLGALRVRVFRRLVPLAPAGLRGFRRGDVAVRLAADVDAVVDLVVRVFLPIAVAAVTGLAAVLLVGALVPAAGAALAVGLVVAGVGVPLLQAALARRADARLAPLRGALAAGATDLVHGLPDLIAAGAVDAALEELERTDRELVAANRRSAALTGVSAAVTALCVGLSVLAGLVAGAIAVRAGSLPGELLAVVVLTPLAVFETVAVVPVAAQGLAAARAALARLAELTNLADPTPDPASPAGLPPPIAAALRPVVALRPVPARAADPSKPSGEAAGPKRDRIAQDSASDAEASRAGGAAHLGGNAQPRTAGTDGPGTASGAVLRLENVTAGWVEGRPVVRDLSFEVGAGRRVALVGPSGAGKTTVAALLLRWLDPAAGRVTLGGVDLRELSGDDVRRVVGLLSDDAYLFDTTIEANLRVGRAEATEEELFAALRAARIDGWVRSLPDGLGTLVGEHGAAVSGGQRRRLALARVLLAGFPVLVLDEPTEHLDEQTAGELLDDLLDATVGRTVVLITHRTDVADRVDDVVVLEQSRPAAAA</sequence>
<dbReference type="InterPro" id="IPR027417">
    <property type="entry name" value="P-loop_NTPase"/>
</dbReference>
<dbReference type="PROSITE" id="PS50893">
    <property type="entry name" value="ABC_TRANSPORTER_2"/>
    <property type="match status" value="1"/>
</dbReference>
<proteinExistence type="predicted"/>
<evidence type="ECO:0000256" key="7">
    <source>
        <dbReference type="SAM" id="MobiDB-lite"/>
    </source>
</evidence>
<evidence type="ECO:0000256" key="2">
    <source>
        <dbReference type="ARBA" id="ARBA00022692"/>
    </source>
</evidence>
<comment type="subcellular location">
    <subcellularLocation>
        <location evidence="1">Cell membrane</location>
        <topology evidence="1">Multi-pass membrane protein</topology>
    </subcellularLocation>
</comment>
<evidence type="ECO:0000256" key="4">
    <source>
        <dbReference type="ARBA" id="ARBA00022840"/>
    </source>
</evidence>
<dbReference type="PROSITE" id="PS00211">
    <property type="entry name" value="ABC_TRANSPORTER_1"/>
    <property type="match status" value="1"/>
</dbReference>
<comment type="caution">
    <text evidence="11">The sequence shown here is derived from an EMBL/GenBank/DDBJ whole genome shotgun (WGS) entry which is preliminary data.</text>
</comment>
<protein>
    <submittedName>
        <fullName evidence="11">Uncharacterized protein</fullName>
    </submittedName>
</protein>
<keyword evidence="3" id="KW-0547">Nucleotide-binding</keyword>